<proteinExistence type="predicted"/>
<dbReference type="Proteomes" id="UP001253463">
    <property type="component" value="Unassembled WGS sequence"/>
</dbReference>
<organism evidence="1 2">
    <name type="scientific">Vibrio navarrensis</name>
    <dbReference type="NCBI Taxonomy" id="29495"/>
    <lineage>
        <taxon>Bacteria</taxon>
        <taxon>Pseudomonadati</taxon>
        <taxon>Pseudomonadota</taxon>
        <taxon>Gammaproteobacteria</taxon>
        <taxon>Vibrionales</taxon>
        <taxon>Vibrionaceae</taxon>
        <taxon>Vibrio</taxon>
    </lineage>
</organism>
<dbReference type="EMBL" id="ABNSCA010000017">
    <property type="protein sequence ID" value="ELN6934330.1"/>
    <property type="molecule type" value="Genomic_DNA"/>
</dbReference>
<evidence type="ECO:0000313" key="2">
    <source>
        <dbReference type="Proteomes" id="UP001253463"/>
    </source>
</evidence>
<accession>A0AAI9CX86</accession>
<sequence>MEKVAPKEVYEPDKFEQSFSQWKALSDLQSFCSDWVLTHYWEALDRDELSPEQAKLHDIAKVLNDYMQGEDPFKELRADKSPAPFDPFTLRVAALLLTDNKKKVSEFFSLPDDGKTLNSSIATRASQFCNDEQLEGLSIAQKSNLTLQVIEQNRQLKEGFIQSFRIFFGFLLEEKRKQDITYKKYSFKAWVKMASSRKRREM</sequence>
<gene>
    <name evidence="1" type="ORF">RZY48_003811</name>
</gene>
<protein>
    <submittedName>
        <fullName evidence="1">Uncharacterized protein</fullName>
    </submittedName>
</protein>
<dbReference type="AlphaFoldDB" id="A0AAI9CX86"/>
<evidence type="ECO:0000313" key="1">
    <source>
        <dbReference type="EMBL" id="ELN6934330.1"/>
    </source>
</evidence>
<comment type="caution">
    <text evidence="1">The sequence shown here is derived from an EMBL/GenBank/DDBJ whole genome shotgun (WGS) entry which is preliminary data.</text>
</comment>
<reference evidence="1" key="1">
    <citation type="submission" date="2023-10" db="EMBL/GenBank/DDBJ databases">
        <authorList>
            <consortium name="PulseNet: The National Subtyping Network for Foodborne Disease Surveillance"/>
        </authorList>
    </citation>
    <scope>NUCLEOTIDE SEQUENCE</scope>
    <source>
        <strain evidence="1">PNUSAV004886</strain>
    </source>
</reference>
<name>A0AAI9CX86_9VIBR</name>